<proteinExistence type="inferred from homology"/>
<dbReference type="STRING" id="1642818.AWE51_12965"/>
<evidence type="ECO:0000256" key="3">
    <source>
        <dbReference type="ARBA" id="ARBA00012535"/>
    </source>
</evidence>
<evidence type="ECO:0000259" key="7">
    <source>
        <dbReference type="PROSITE" id="PS50132"/>
    </source>
</evidence>
<dbReference type="InterPro" id="IPR016137">
    <property type="entry name" value="RGS"/>
</dbReference>
<evidence type="ECO:0000256" key="4">
    <source>
        <dbReference type="ARBA" id="ARBA00017871"/>
    </source>
</evidence>
<evidence type="ECO:0000313" key="9">
    <source>
        <dbReference type="Proteomes" id="UP000076715"/>
    </source>
</evidence>
<dbReference type="GO" id="GO:0050361">
    <property type="term" value="F:tryptophan 2-monooxygenase activity"/>
    <property type="evidence" value="ECO:0007669"/>
    <property type="project" value="UniProtKB-EC"/>
</dbReference>
<dbReference type="Proteomes" id="UP000076715">
    <property type="component" value="Unassembled WGS sequence"/>
</dbReference>
<dbReference type="AlphaFoldDB" id="A0A162Z199"/>
<dbReference type="SUPFAM" id="SSF54373">
    <property type="entry name" value="FAD-linked reductases, C-terminal domain"/>
    <property type="match status" value="1"/>
</dbReference>
<evidence type="ECO:0000256" key="2">
    <source>
        <dbReference type="ARBA" id="ARBA00005833"/>
    </source>
</evidence>
<dbReference type="PANTHER" id="PTHR10742:SF342">
    <property type="entry name" value="AMINE OXIDASE"/>
    <property type="match status" value="1"/>
</dbReference>
<accession>A0A162Z199</accession>
<evidence type="ECO:0000313" key="8">
    <source>
        <dbReference type="EMBL" id="KZS39490.1"/>
    </source>
</evidence>
<dbReference type="Gene3D" id="3.90.660.10">
    <property type="match status" value="1"/>
</dbReference>
<feature type="domain" description="RGS" evidence="7">
    <location>
        <begin position="410"/>
        <end position="450"/>
    </location>
</feature>
<organism evidence="8 9">
    <name type="scientific">Aquimarina aggregata</name>
    <dbReference type="NCBI Taxonomy" id="1642818"/>
    <lineage>
        <taxon>Bacteria</taxon>
        <taxon>Pseudomonadati</taxon>
        <taxon>Bacteroidota</taxon>
        <taxon>Flavobacteriia</taxon>
        <taxon>Flavobacteriales</taxon>
        <taxon>Flavobacteriaceae</taxon>
        <taxon>Aquimarina</taxon>
    </lineage>
</organism>
<dbReference type="Gene3D" id="3.50.50.60">
    <property type="entry name" value="FAD/NAD(P)-binding domain"/>
    <property type="match status" value="1"/>
</dbReference>
<dbReference type="InterPro" id="IPR002937">
    <property type="entry name" value="Amino_oxidase"/>
</dbReference>
<comment type="catalytic activity">
    <reaction evidence="6">
        <text>L-tryptophan + O2 = indole-3-acetamide + CO2 + H2O</text>
        <dbReference type="Rhea" id="RHEA:16165"/>
        <dbReference type="ChEBI" id="CHEBI:15377"/>
        <dbReference type="ChEBI" id="CHEBI:15379"/>
        <dbReference type="ChEBI" id="CHEBI:16031"/>
        <dbReference type="ChEBI" id="CHEBI:16526"/>
        <dbReference type="ChEBI" id="CHEBI:57912"/>
        <dbReference type="EC" id="1.13.12.3"/>
    </reaction>
</comment>
<evidence type="ECO:0000256" key="5">
    <source>
        <dbReference type="ARBA" id="ARBA00023070"/>
    </source>
</evidence>
<comment type="similarity">
    <text evidence="2">Belongs to the tryptophan 2-monooxygenase family.</text>
</comment>
<dbReference type="EMBL" id="LQRT01000035">
    <property type="protein sequence ID" value="KZS39490.1"/>
    <property type="molecule type" value="Genomic_DNA"/>
</dbReference>
<dbReference type="SUPFAM" id="SSF51905">
    <property type="entry name" value="FAD/NAD(P)-binding domain"/>
    <property type="match status" value="1"/>
</dbReference>
<name>A0A162Z199_9FLAO</name>
<dbReference type="InterPro" id="IPR050281">
    <property type="entry name" value="Flavin_monoamine_oxidase"/>
</dbReference>
<reference evidence="8 9" key="1">
    <citation type="submission" date="2016-01" db="EMBL/GenBank/DDBJ databases">
        <title>The draft genome sequence of Aquimarina sp. RZW4-3-2.</title>
        <authorList>
            <person name="Wang Y."/>
        </authorList>
    </citation>
    <scope>NUCLEOTIDE SEQUENCE [LARGE SCALE GENOMIC DNA]</scope>
    <source>
        <strain evidence="8 9">RZW4-3-2</strain>
    </source>
</reference>
<keyword evidence="9" id="KW-1185">Reference proteome</keyword>
<dbReference type="PROSITE" id="PS50132">
    <property type="entry name" value="RGS"/>
    <property type="match status" value="1"/>
</dbReference>
<comment type="caution">
    <text evidence="8">The sequence shown here is derived from an EMBL/GenBank/DDBJ whole genome shotgun (WGS) entry which is preliminary data.</text>
</comment>
<dbReference type="GO" id="GO:0001716">
    <property type="term" value="F:L-amino-acid oxidase activity"/>
    <property type="evidence" value="ECO:0007669"/>
    <property type="project" value="TreeGrafter"/>
</dbReference>
<dbReference type="GO" id="GO:0009063">
    <property type="term" value="P:amino acid catabolic process"/>
    <property type="evidence" value="ECO:0007669"/>
    <property type="project" value="TreeGrafter"/>
</dbReference>
<keyword evidence="5" id="KW-0073">Auxin biosynthesis</keyword>
<protein>
    <recommendedName>
        <fullName evidence="4">Tryptophan 2-monooxygenase</fullName>
        <ecNumber evidence="3">1.13.12.3</ecNumber>
    </recommendedName>
</protein>
<gene>
    <name evidence="8" type="ORF">AWE51_12965</name>
</gene>
<comment type="pathway">
    <text evidence="1">Plant hormone metabolism; auxin biosynthesis.</text>
</comment>
<dbReference type="Pfam" id="PF01593">
    <property type="entry name" value="Amino_oxidase"/>
    <property type="match status" value="1"/>
</dbReference>
<evidence type="ECO:0000256" key="1">
    <source>
        <dbReference type="ARBA" id="ARBA00004814"/>
    </source>
</evidence>
<evidence type="ECO:0000256" key="6">
    <source>
        <dbReference type="ARBA" id="ARBA00047321"/>
    </source>
</evidence>
<sequence length="565" mass="65489">MSNRLLTTQRENLKLDVAIVGAGASGLYSGYRLLNGTDKNGNKLNLDVGIFDLSDRIGGRLESIKLPGMNVVGELGGMRYMTEQKIVTALIEDVFSTQYALKPIDFPMGDANHHLFYLRKQRFFANRFSQAKITGEHFETRYFVEDKFKGKSSDDIFTEIISEVLEADGYSLKQIQESPYAREVWNEVKQKLVYRFPGPYENMLVYKIGFWNLLKDRSSQECYEFLAQAGGYYSNTINWNAAEAFPYMVGDFASDAVKYKTIEGGYDQVLTCLADDFIQKGGKIRIKNRLKTFRKNPDNSSEYKYILTFYNLEKKDTWEVEAKDIILGMPKRSLELLDQDNFFFNIDTQQKLHNNMNSVTPEPSFKILLGFEDPWWEKGLGAKAGESITDLPMRQCYYFGVDPKNSHSLFLASYNDMRTVSFWQALEKGEKFQTTETRLVRAKNTIYPNYEHASKVMVDEVMSQVKELHGPAIEIPNPYTSAFKDWTKDPYGGGYHAWKNNYKVWEVMPYMRHPYKEERIFIAGEAYSDQQGWVEGAFCVAEHIMREKYELECPSWLDQDYYIGW</sequence>
<dbReference type="OrthoDB" id="3972913at2"/>
<dbReference type="GO" id="GO:0009851">
    <property type="term" value="P:auxin biosynthetic process"/>
    <property type="evidence" value="ECO:0007669"/>
    <property type="project" value="UniProtKB-KW"/>
</dbReference>
<dbReference type="EC" id="1.13.12.3" evidence="3"/>
<dbReference type="PANTHER" id="PTHR10742">
    <property type="entry name" value="FLAVIN MONOAMINE OXIDASE"/>
    <property type="match status" value="1"/>
</dbReference>
<dbReference type="InterPro" id="IPR036188">
    <property type="entry name" value="FAD/NAD-bd_sf"/>
</dbReference>